<comment type="caution">
    <text evidence="2">The sequence shown here is derived from an EMBL/GenBank/DDBJ whole genome shotgun (WGS) entry which is preliminary data.</text>
</comment>
<organism evidence="2 3">
    <name type="scientific">Larkinella terrae</name>
    <dbReference type="NCBI Taxonomy" id="2025311"/>
    <lineage>
        <taxon>Bacteria</taxon>
        <taxon>Pseudomonadati</taxon>
        <taxon>Bacteroidota</taxon>
        <taxon>Cytophagia</taxon>
        <taxon>Cytophagales</taxon>
        <taxon>Spirosomataceae</taxon>
        <taxon>Larkinella</taxon>
    </lineage>
</organism>
<keyword evidence="1" id="KW-1133">Transmembrane helix</keyword>
<proteinExistence type="predicted"/>
<feature type="transmembrane region" description="Helical" evidence="1">
    <location>
        <begin position="7"/>
        <end position="26"/>
    </location>
</feature>
<protein>
    <submittedName>
        <fullName evidence="2">Uncharacterized protein</fullName>
    </submittedName>
</protein>
<keyword evidence="1" id="KW-0472">Membrane</keyword>
<feature type="transmembrane region" description="Helical" evidence="1">
    <location>
        <begin position="70"/>
        <end position="88"/>
    </location>
</feature>
<dbReference type="RefSeq" id="WP_154175522.1">
    <property type="nucleotide sequence ID" value="NZ_WJXZ01000006.1"/>
</dbReference>
<reference evidence="2 3" key="1">
    <citation type="journal article" date="2018" name="Antonie Van Leeuwenhoek">
        <title>Larkinella terrae sp. nov., isolated from soil on Jeju Island, South Korea.</title>
        <authorList>
            <person name="Ten L.N."/>
            <person name="Jeon J."/>
            <person name="Park S.J."/>
            <person name="Park S."/>
            <person name="Lee S.Y."/>
            <person name="Kim M.K."/>
            <person name="Jung H.Y."/>
        </authorList>
    </citation>
    <scope>NUCLEOTIDE SEQUENCE [LARGE SCALE GENOMIC DNA]</scope>
    <source>
        <strain evidence="2 3">KCTC 52001</strain>
    </source>
</reference>
<feature type="transmembrane region" description="Helical" evidence="1">
    <location>
        <begin position="38"/>
        <end position="58"/>
    </location>
</feature>
<dbReference type="EMBL" id="WJXZ01000006">
    <property type="protein sequence ID" value="MRS62149.1"/>
    <property type="molecule type" value="Genomic_DNA"/>
</dbReference>
<sequence>MDRSFQHLLGILIILVIPVLLAIFDFMDIQLPGGIVRFTLQLVGILLSGPLLLLYSLLVHEFTTVKNRKSLSGIAFLIGFSWLGYLFYHHMTTPVD</sequence>
<dbReference type="AlphaFoldDB" id="A0A7K0EJY8"/>
<keyword evidence="3" id="KW-1185">Reference proteome</keyword>
<name>A0A7K0EJY8_9BACT</name>
<keyword evidence="1" id="KW-0812">Transmembrane</keyword>
<gene>
    <name evidence="2" type="ORF">GJJ30_12680</name>
</gene>
<accession>A0A7K0EJY8</accession>
<evidence type="ECO:0000256" key="1">
    <source>
        <dbReference type="SAM" id="Phobius"/>
    </source>
</evidence>
<evidence type="ECO:0000313" key="2">
    <source>
        <dbReference type="EMBL" id="MRS62149.1"/>
    </source>
</evidence>
<dbReference type="Proteomes" id="UP000441754">
    <property type="component" value="Unassembled WGS sequence"/>
</dbReference>
<evidence type="ECO:0000313" key="3">
    <source>
        <dbReference type="Proteomes" id="UP000441754"/>
    </source>
</evidence>